<protein>
    <submittedName>
        <fullName evidence="1">Uncharacterized protein</fullName>
    </submittedName>
</protein>
<dbReference type="AlphaFoldDB" id="A0A0A9BQ42"/>
<proteinExistence type="predicted"/>
<dbReference type="EMBL" id="GBRH01232399">
    <property type="protein sequence ID" value="JAD65496.1"/>
    <property type="molecule type" value="Transcribed_RNA"/>
</dbReference>
<organism evidence="1">
    <name type="scientific">Arundo donax</name>
    <name type="common">Giant reed</name>
    <name type="synonym">Donax arundinaceus</name>
    <dbReference type="NCBI Taxonomy" id="35708"/>
    <lineage>
        <taxon>Eukaryota</taxon>
        <taxon>Viridiplantae</taxon>
        <taxon>Streptophyta</taxon>
        <taxon>Embryophyta</taxon>
        <taxon>Tracheophyta</taxon>
        <taxon>Spermatophyta</taxon>
        <taxon>Magnoliopsida</taxon>
        <taxon>Liliopsida</taxon>
        <taxon>Poales</taxon>
        <taxon>Poaceae</taxon>
        <taxon>PACMAD clade</taxon>
        <taxon>Arundinoideae</taxon>
        <taxon>Arundineae</taxon>
        <taxon>Arundo</taxon>
    </lineage>
</organism>
<sequence length="60" mass="5938">MASLRRHANARRRTTGTAVAAIIQQGGHVVHPDLPGDAAGGEEAAGGVKIDVADGVGHSG</sequence>
<accession>A0A0A9BQ42</accession>
<evidence type="ECO:0000313" key="1">
    <source>
        <dbReference type="EMBL" id="JAD65496.1"/>
    </source>
</evidence>
<reference evidence="1" key="2">
    <citation type="journal article" date="2015" name="Data Brief">
        <title>Shoot transcriptome of the giant reed, Arundo donax.</title>
        <authorList>
            <person name="Barrero R.A."/>
            <person name="Guerrero F.D."/>
            <person name="Moolhuijzen P."/>
            <person name="Goolsby J.A."/>
            <person name="Tidwell J."/>
            <person name="Bellgard S.E."/>
            <person name="Bellgard M.I."/>
        </authorList>
    </citation>
    <scope>NUCLEOTIDE SEQUENCE</scope>
    <source>
        <tissue evidence="1">Shoot tissue taken approximately 20 cm above the soil surface</tissue>
    </source>
</reference>
<reference evidence="1" key="1">
    <citation type="submission" date="2014-09" db="EMBL/GenBank/DDBJ databases">
        <authorList>
            <person name="Magalhaes I.L.F."/>
            <person name="Oliveira U."/>
            <person name="Santos F.R."/>
            <person name="Vidigal T.H.D.A."/>
            <person name="Brescovit A.D."/>
            <person name="Santos A.J."/>
        </authorList>
    </citation>
    <scope>NUCLEOTIDE SEQUENCE</scope>
    <source>
        <tissue evidence="1">Shoot tissue taken approximately 20 cm above the soil surface</tissue>
    </source>
</reference>
<name>A0A0A9BQ42_ARUDO</name>